<dbReference type="RefSeq" id="WP_069313455.1">
    <property type="nucleotide sequence ID" value="NZ_MDTU01000001.1"/>
</dbReference>
<sequence>MIKPGSSKLYSIVNLNGEVLFLNDAYTTFSNIDRNKVIGKKALDFITITPKIFAIAQALKDRRDILNGKKSLIRREGIIASEKCFAIVTNDKLPLMDAGEVVGVINETDASIEQLVKNRCFLNLKPAYYKGELFGSSDMKILCMLAQFDWAKPSDISEALQLKMNTVYMYRHNLLNKISNVCPSGKYNMVDIAKDIFFKGQTISAQQVVCISGIKYLSRR</sequence>
<dbReference type="EMBL" id="MDTU01000001">
    <property type="protein sequence ID" value="ODN43657.1"/>
    <property type="molecule type" value="Genomic_DNA"/>
</dbReference>
<protein>
    <submittedName>
        <fullName evidence="1">PAS fold family protein</fullName>
    </submittedName>
</protein>
<keyword evidence="2" id="KW-1185">Reference proteome</keyword>
<comment type="caution">
    <text evidence="1">The sequence shown here is derived from an EMBL/GenBank/DDBJ whole genome shotgun (WGS) entry which is preliminary data.</text>
</comment>
<evidence type="ECO:0000313" key="1">
    <source>
        <dbReference type="EMBL" id="ODN43657.1"/>
    </source>
</evidence>
<evidence type="ECO:0000313" key="2">
    <source>
        <dbReference type="Proteomes" id="UP000094329"/>
    </source>
</evidence>
<organism evidence="1 2">
    <name type="scientific">Piscirickettsia litoralis</name>
    <dbReference type="NCBI Taxonomy" id="1891921"/>
    <lineage>
        <taxon>Bacteria</taxon>
        <taxon>Pseudomonadati</taxon>
        <taxon>Pseudomonadota</taxon>
        <taxon>Gammaproteobacteria</taxon>
        <taxon>Thiotrichales</taxon>
        <taxon>Piscirickettsiaceae</taxon>
        <taxon>Piscirickettsia</taxon>
    </lineage>
</organism>
<name>A0ABX3A600_9GAMM</name>
<reference evidence="1 2" key="1">
    <citation type="submission" date="2016-08" db="EMBL/GenBank/DDBJ databases">
        <title>Draft genome sequence of Candidatus Piscirickettsia litoralis, from seawater.</title>
        <authorList>
            <person name="Wan X."/>
            <person name="Lee A.J."/>
            <person name="Hou S."/>
            <person name="Donachie S.P."/>
        </authorList>
    </citation>
    <scope>NUCLEOTIDE SEQUENCE [LARGE SCALE GENOMIC DNA]</scope>
    <source>
        <strain evidence="1 2">Y2</strain>
    </source>
</reference>
<proteinExistence type="predicted"/>
<dbReference type="Proteomes" id="UP000094329">
    <property type="component" value="Unassembled WGS sequence"/>
</dbReference>
<accession>A0ABX3A600</accession>
<gene>
    <name evidence="1" type="ORF">BGC07_13020</name>
</gene>